<feature type="region of interest" description="Disordered" evidence="2">
    <location>
        <begin position="98"/>
        <end position="208"/>
    </location>
</feature>
<feature type="compositionally biased region" description="Polar residues" evidence="2">
    <location>
        <begin position="588"/>
        <end position="597"/>
    </location>
</feature>
<feature type="region of interest" description="Disordered" evidence="2">
    <location>
        <begin position="340"/>
        <end position="362"/>
    </location>
</feature>
<evidence type="ECO:0000313" key="3">
    <source>
        <dbReference type="EMBL" id="CAL5131398.1"/>
    </source>
</evidence>
<protein>
    <recommendedName>
        <fullName evidence="5">AN1-type domain-containing protein</fullName>
    </recommendedName>
</protein>
<evidence type="ECO:0008006" key="5">
    <source>
        <dbReference type="Google" id="ProtNLM"/>
    </source>
</evidence>
<accession>A0AAV2T7W8</accession>
<feature type="region of interest" description="Disordered" evidence="2">
    <location>
        <begin position="447"/>
        <end position="510"/>
    </location>
</feature>
<name>A0AAV2T7W8_CALDB</name>
<comment type="caution">
    <text evidence="3">The sequence shown here is derived from an EMBL/GenBank/DDBJ whole genome shotgun (WGS) entry which is preliminary data.</text>
</comment>
<keyword evidence="1" id="KW-0175">Coiled coil</keyword>
<dbReference type="EMBL" id="CAXLJL010000090">
    <property type="protein sequence ID" value="CAL5131398.1"/>
    <property type="molecule type" value="Genomic_DNA"/>
</dbReference>
<feature type="region of interest" description="Disordered" evidence="2">
    <location>
        <begin position="16"/>
        <end position="72"/>
    </location>
</feature>
<feature type="coiled-coil region" evidence="1">
    <location>
        <begin position="293"/>
        <end position="331"/>
    </location>
</feature>
<sequence length="628" mass="70511">MIRRILDSVPLMISSESHHENGSIASENISPVDEVEEFVTNSDQTEDKKDDLDLSDSSSSSPSPNLLPTSEQSSKVLDFHLFDSGFSGNVVSSASSCYVVPKPKPSPVPKTDVIHDDSRQSSPRTTIHVRRQSPSPCAVDLSSLTSRQLPGGPMLQQQRPQRSHLPLQNSRKKELHKYQNCTTKTNKTNEPNSNKGTGEKAEHEEDNVDSVYSGGMSSQADPDVMVVDSILLPFVRDHREIEIRIPVERLNKLHRRILKALTAEYELSILPVREDQYGQSSIVVRKKASLIQKQQIEFEIKEREAKAKALREAMEEALRKKQIELEEARRSMPSIRNICSQTSSFPQAPSQTDQSSRKKQKRLRRELRKQAKAEQMARKPKVVQTAVQTVPEDHWLCPWCLQHIPPESQCGHEAICRAGVRQKQKEMELKARLSQRNADVKAHRLQKLGVPLPKATRKAQAGNQPTALGDLVSGRSRSRSRNRLSMKEKKSKSITRSRSPRASSKNDPHRLTSVVAHLERVHPNDLGAMARLMARVCSEAKCDQLADVGDPATRTGIKCPNCHLIYCDHHRPVGLHSACPRKEPSPPKGTSTNTVSTACGWDADEKRAALKAAMRERKAMLLERRQRY</sequence>
<feature type="compositionally biased region" description="Polar residues" evidence="2">
    <location>
        <begin position="179"/>
        <end position="196"/>
    </location>
</feature>
<evidence type="ECO:0000256" key="1">
    <source>
        <dbReference type="SAM" id="Coils"/>
    </source>
</evidence>
<reference evidence="3" key="1">
    <citation type="submission" date="2024-06" db="EMBL/GenBank/DDBJ databases">
        <authorList>
            <person name="Liu X."/>
            <person name="Lenzi L."/>
            <person name="Haldenby T S."/>
            <person name="Uol C."/>
        </authorList>
    </citation>
    <scope>NUCLEOTIDE SEQUENCE</scope>
</reference>
<dbReference type="AlphaFoldDB" id="A0AAV2T7W8"/>
<feature type="compositionally biased region" description="Polar residues" evidence="2">
    <location>
        <begin position="340"/>
        <end position="354"/>
    </location>
</feature>
<feature type="compositionally biased region" description="Low complexity" evidence="2">
    <location>
        <begin position="55"/>
        <end position="70"/>
    </location>
</feature>
<feature type="compositionally biased region" description="Basic residues" evidence="2">
    <location>
        <begin position="476"/>
        <end position="499"/>
    </location>
</feature>
<organism evidence="3 4">
    <name type="scientific">Calicophoron daubneyi</name>
    <name type="common">Rumen fluke</name>
    <name type="synonym">Paramphistomum daubneyi</name>
    <dbReference type="NCBI Taxonomy" id="300641"/>
    <lineage>
        <taxon>Eukaryota</taxon>
        <taxon>Metazoa</taxon>
        <taxon>Spiralia</taxon>
        <taxon>Lophotrochozoa</taxon>
        <taxon>Platyhelminthes</taxon>
        <taxon>Trematoda</taxon>
        <taxon>Digenea</taxon>
        <taxon>Plagiorchiida</taxon>
        <taxon>Pronocephalata</taxon>
        <taxon>Paramphistomoidea</taxon>
        <taxon>Paramphistomidae</taxon>
        <taxon>Calicophoron</taxon>
    </lineage>
</organism>
<evidence type="ECO:0000313" key="4">
    <source>
        <dbReference type="Proteomes" id="UP001497525"/>
    </source>
</evidence>
<feature type="region of interest" description="Disordered" evidence="2">
    <location>
        <begin position="578"/>
        <end position="597"/>
    </location>
</feature>
<evidence type="ECO:0000256" key="2">
    <source>
        <dbReference type="SAM" id="MobiDB-lite"/>
    </source>
</evidence>
<proteinExistence type="predicted"/>
<dbReference type="Proteomes" id="UP001497525">
    <property type="component" value="Unassembled WGS sequence"/>
</dbReference>
<gene>
    <name evidence="3" type="ORF">CDAUBV1_LOCUS3815</name>
</gene>